<dbReference type="EMBL" id="DYWI01000107">
    <property type="protein sequence ID" value="HJF65590.1"/>
    <property type="molecule type" value="Genomic_DNA"/>
</dbReference>
<reference evidence="3" key="1">
    <citation type="submission" date="2018-05" db="EMBL/GenBank/DDBJ databases">
        <title>Genome Sequencing of selected type strains of the family Eggerthellaceae.</title>
        <authorList>
            <person name="Danylec N."/>
            <person name="Stoll D.A."/>
            <person name="Doetsch A."/>
            <person name="Huch M."/>
        </authorList>
    </citation>
    <scope>NUCLEOTIDE SEQUENCE [LARGE SCALE GENOMIC DNA]</scope>
    <source>
        <strain evidence="3">DSM 24851</strain>
    </source>
</reference>
<dbReference type="AlphaFoldDB" id="A0A3N0B1N8"/>
<protein>
    <recommendedName>
        <fullName evidence="4">Ribbon-helix-helix protein CopG domain-containing protein</fullName>
    </recommendedName>
</protein>
<dbReference type="RefSeq" id="WP_123208648.1">
    <property type="nucleotide sequence ID" value="NZ_JBHTHO010000005.1"/>
</dbReference>
<comment type="caution">
    <text evidence="2">The sequence shown here is derived from an EMBL/GenBank/DDBJ whole genome shotgun (WGS) entry which is preliminary data.</text>
</comment>
<reference evidence="1" key="3">
    <citation type="journal article" date="2021" name="PeerJ">
        <title>Extensive microbial diversity within the chicken gut microbiome revealed by metagenomics and culture.</title>
        <authorList>
            <person name="Gilroy R."/>
            <person name="Ravi A."/>
            <person name="Getino M."/>
            <person name="Pursley I."/>
            <person name="Horton D.L."/>
            <person name="Alikhan N.F."/>
            <person name="Baker D."/>
            <person name="Gharbi K."/>
            <person name="Hall N."/>
            <person name="Watson M."/>
            <person name="Adriaenssens E.M."/>
            <person name="Foster-Nyarko E."/>
            <person name="Jarju S."/>
            <person name="Secka A."/>
            <person name="Antonio M."/>
            <person name="Oren A."/>
            <person name="Chaudhuri R.R."/>
            <person name="La Ragione R."/>
            <person name="Hildebrand F."/>
            <person name="Pallen M.J."/>
        </authorList>
    </citation>
    <scope>NUCLEOTIDE SEQUENCE</scope>
    <source>
        <strain evidence="1">ChiGjej6B6-11269</strain>
    </source>
</reference>
<name>A0A3N0B1N8_9ACTN</name>
<gene>
    <name evidence="2" type="ORF">DMP06_05035</name>
    <name evidence="1" type="ORF">K8U77_05695</name>
</gene>
<sequence length="94" mass="10456">MSVVSKAELMERFGLSEKEIEELEAAADAADRGEWPKGKITRIGRPSLYEEETETVSHKEPKSKIIALDAKARALGISRSQALRQATDLWLMQG</sequence>
<keyword evidence="3" id="KW-1185">Reference proteome</keyword>
<evidence type="ECO:0000313" key="1">
    <source>
        <dbReference type="EMBL" id="HJF65590.1"/>
    </source>
</evidence>
<organism evidence="2 3">
    <name type="scientific">Slackia equolifaciens</name>
    <dbReference type="NCBI Taxonomy" id="498718"/>
    <lineage>
        <taxon>Bacteria</taxon>
        <taxon>Bacillati</taxon>
        <taxon>Actinomycetota</taxon>
        <taxon>Coriobacteriia</taxon>
        <taxon>Eggerthellales</taxon>
        <taxon>Eggerthellaceae</taxon>
        <taxon>Slackia</taxon>
    </lineage>
</organism>
<dbReference type="Proteomes" id="UP000269591">
    <property type="component" value="Unassembled WGS sequence"/>
</dbReference>
<dbReference type="EMBL" id="QIBX01000006">
    <property type="protein sequence ID" value="RNL40496.1"/>
    <property type="molecule type" value="Genomic_DNA"/>
</dbReference>
<reference evidence="2" key="2">
    <citation type="journal article" date="2019" name="Microbiol. Resour. Announc.">
        <title>Draft Genome Sequences of Type Strains of Gordonibacter faecihominis, Paraeggerthella hongkongensis, Parvibacter caecicola,Slackia equolifaciens, Slackia faecicanis, and Slackia isoflavoniconvertens.</title>
        <authorList>
            <person name="Danylec N."/>
            <person name="Stoll D.A."/>
            <person name="Dotsch A."/>
            <person name="Huch M."/>
        </authorList>
    </citation>
    <scope>NUCLEOTIDE SEQUENCE</scope>
    <source>
        <strain evidence="2">DSM 24851</strain>
    </source>
</reference>
<evidence type="ECO:0000313" key="2">
    <source>
        <dbReference type="EMBL" id="RNL40496.1"/>
    </source>
</evidence>
<dbReference type="Proteomes" id="UP000786989">
    <property type="component" value="Unassembled WGS sequence"/>
</dbReference>
<evidence type="ECO:0000313" key="3">
    <source>
        <dbReference type="Proteomes" id="UP000269591"/>
    </source>
</evidence>
<accession>A0A3N0B1N8</accession>
<reference evidence="1" key="4">
    <citation type="submission" date="2021-09" db="EMBL/GenBank/DDBJ databases">
        <authorList>
            <person name="Gilroy R."/>
        </authorList>
    </citation>
    <scope>NUCLEOTIDE SEQUENCE</scope>
    <source>
        <strain evidence="1">ChiGjej6B6-11269</strain>
    </source>
</reference>
<dbReference type="OrthoDB" id="3175915at2"/>
<proteinExistence type="predicted"/>
<evidence type="ECO:0008006" key="4">
    <source>
        <dbReference type="Google" id="ProtNLM"/>
    </source>
</evidence>